<dbReference type="AlphaFoldDB" id="A0A160VRJ8"/>
<dbReference type="EMBL" id="LN999010">
    <property type="protein sequence ID" value="CUX77567.1"/>
    <property type="molecule type" value="Genomic_DNA"/>
</dbReference>
<dbReference type="KEGG" id="tch:CHITON_0788"/>
<proteinExistence type="predicted"/>
<sequence length="44" mass="5114">MVLPIKSWLFLLYRFLLVFLATFLLTPISSGILGLKFRGFFQCC</sequence>
<protein>
    <submittedName>
        <fullName evidence="1">Uncharacterized protein</fullName>
    </submittedName>
</protein>
<evidence type="ECO:0000313" key="2">
    <source>
        <dbReference type="Proteomes" id="UP000093069"/>
    </source>
</evidence>
<accession>A0A160VRJ8</accession>
<dbReference type="Proteomes" id="UP000093069">
    <property type="component" value="Chromosome I"/>
</dbReference>
<gene>
    <name evidence="1" type="ORF">CHITON_0788</name>
</gene>
<organism evidence="1 2">
    <name type="scientific">Thermococcus chitonophagus</name>
    <dbReference type="NCBI Taxonomy" id="54262"/>
    <lineage>
        <taxon>Archaea</taxon>
        <taxon>Methanobacteriati</taxon>
        <taxon>Methanobacteriota</taxon>
        <taxon>Thermococci</taxon>
        <taxon>Thermococcales</taxon>
        <taxon>Thermococcaceae</taxon>
        <taxon>Thermococcus</taxon>
    </lineage>
</organism>
<dbReference type="STRING" id="54262.CHITON_0788"/>
<evidence type="ECO:0000313" key="1">
    <source>
        <dbReference type="EMBL" id="CUX77567.1"/>
    </source>
</evidence>
<reference evidence="2" key="1">
    <citation type="submission" date="2016-01" db="EMBL/GenBank/DDBJ databases">
        <authorList>
            <person name="Vorgias C.E."/>
        </authorList>
    </citation>
    <scope>NUCLEOTIDE SEQUENCE [LARGE SCALE GENOMIC DNA]</scope>
</reference>
<name>A0A160VRJ8_9EURY</name>